<dbReference type="EMBL" id="AMCI01003252">
    <property type="protein sequence ID" value="EJX00733.1"/>
    <property type="molecule type" value="Genomic_DNA"/>
</dbReference>
<name>J9GG10_9ZZZZ</name>
<evidence type="ECO:0000313" key="1">
    <source>
        <dbReference type="EMBL" id="EJX00733.1"/>
    </source>
</evidence>
<evidence type="ECO:0008006" key="2">
    <source>
        <dbReference type="Google" id="ProtNLM"/>
    </source>
</evidence>
<dbReference type="AlphaFoldDB" id="J9GG10"/>
<comment type="caution">
    <text evidence="1">The sequence shown here is derived from an EMBL/GenBank/DDBJ whole genome shotgun (WGS) entry which is preliminary data.</text>
</comment>
<sequence>MGSDDIEQLLERYWAGNTSVEEEKRLQAWFAKGDVPDHLRCYQPWFDYVKEEQAEHLDDDFDVRMLAMIEKPVVKACRMSLITRFMPLFKAAAVVALLVGLGNMMQHPLWSDSEEITAVDTIGNQIKAPSVALSVDVTKKDAQLLDSLQHVMQQERKNE</sequence>
<organism evidence="1">
    <name type="scientific">gut metagenome</name>
    <dbReference type="NCBI Taxonomy" id="749906"/>
    <lineage>
        <taxon>unclassified sequences</taxon>
        <taxon>metagenomes</taxon>
        <taxon>organismal metagenomes</taxon>
    </lineage>
</organism>
<reference evidence="1" key="1">
    <citation type="journal article" date="2012" name="PLoS ONE">
        <title>Gene sets for utilization of primary and secondary nutrition supplies in the distal gut of endangered iberian lynx.</title>
        <authorList>
            <person name="Alcaide M."/>
            <person name="Messina E."/>
            <person name="Richter M."/>
            <person name="Bargiela R."/>
            <person name="Peplies J."/>
            <person name="Huws S.A."/>
            <person name="Newbold C.J."/>
            <person name="Golyshin P.N."/>
            <person name="Simon M.A."/>
            <person name="Lopez G."/>
            <person name="Yakimov M.M."/>
            <person name="Ferrer M."/>
        </authorList>
    </citation>
    <scope>NUCLEOTIDE SEQUENCE</scope>
</reference>
<gene>
    <name evidence="1" type="ORF">EVA_11166</name>
</gene>
<proteinExistence type="predicted"/>
<accession>J9GG10</accession>
<protein>
    <recommendedName>
        <fullName evidence="2">Anti-sigma factor</fullName>
    </recommendedName>
</protein>